<feature type="binding site" evidence="6">
    <location>
        <position position="236"/>
    </location>
    <ligand>
        <name>a divalent metal cation</name>
        <dbReference type="ChEBI" id="CHEBI:60240"/>
        <label>2</label>
        <note>catalytic</note>
    </ligand>
</feature>
<keyword evidence="3 6" id="KW-0645">Protease</keyword>
<feature type="binding site" evidence="6">
    <location>
        <position position="98"/>
    </location>
    <ligand>
        <name>a divalent metal cation</name>
        <dbReference type="ChEBI" id="CHEBI:60240"/>
        <label>1</label>
    </ligand>
</feature>
<dbReference type="GO" id="GO:0006508">
    <property type="term" value="P:proteolysis"/>
    <property type="evidence" value="ECO:0007669"/>
    <property type="project" value="UniProtKB-KW"/>
</dbReference>
<evidence type="ECO:0000256" key="5">
    <source>
        <dbReference type="ARBA" id="ARBA00022801"/>
    </source>
</evidence>
<dbReference type="Pfam" id="PF00557">
    <property type="entry name" value="Peptidase_M24"/>
    <property type="match status" value="1"/>
</dbReference>
<evidence type="ECO:0000256" key="6">
    <source>
        <dbReference type="HAMAP-Rule" id="MF_01974"/>
    </source>
</evidence>
<proteinExistence type="inferred from homology"/>
<gene>
    <name evidence="6 9" type="primary">map</name>
    <name evidence="9" type="ORF">GCM10008090_01500</name>
</gene>
<dbReference type="GO" id="GO:0046872">
    <property type="term" value="F:metal ion binding"/>
    <property type="evidence" value="ECO:0007669"/>
    <property type="project" value="UniProtKB-UniRule"/>
</dbReference>
<comment type="caution">
    <text evidence="9">The sequence shown here is derived from an EMBL/GenBank/DDBJ whole genome shotgun (WGS) entry which is preliminary data.</text>
</comment>
<evidence type="ECO:0000259" key="8">
    <source>
        <dbReference type="Pfam" id="PF00557"/>
    </source>
</evidence>
<dbReference type="Gene3D" id="3.90.230.10">
    <property type="entry name" value="Creatinase/methionine aminopeptidase superfamily"/>
    <property type="match status" value="1"/>
</dbReference>
<evidence type="ECO:0000256" key="4">
    <source>
        <dbReference type="ARBA" id="ARBA00022723"/>
    </source>
</evidence>
<dbReference type="Proteomes" id="UP000614811">
    <property type="component" value="Unassembled WGS sequence"/>
</dbReference>
<feature type="binding site" evidence="6">
    <location>
        <position position="109"/>
    </location>
    <ligand>
        <name>a divalent metal cation</name>
        <dbReference type="ChEBI" id="CHEBI:60240"/>
        <label>2</label>
        <note>catalytic</note>
    </ligand>
</feature>
<feature type="binding site" evidence="6">
    <location>
        <position position="172"/>
    </location>
    <ligand>
        <name>a divalent metal cation</name>
        <dbReference type="ChEBI" id="CHEBI:60240"/>
        <label>2</label>
        <note>catalytic</note>
    </ligand>
</feature>
<dbReference type="PANTHER" id="PTHR43330">
    <property type="entry name" value="METHIONINE AMINOPEPTIDASE"/>
    <property type="match status" value="1"/>
</dbReference>
<evidence type="ECO:0000256" key="2">
    <source>
        <dbReference type="ARBA" id="ARBA00022438"/>
    </source>
</evidence>
<comment type="function">
    <text evidence="1 6">Removes the N-terminal methionine from nascent proteins. The N-terminal methionine is often cleaved when the second residue in the primary sequence is small and uncharged (Met-Ala-, Cys, Gly, Pro, Ser, Thr, or Val). Requires deformylation of the N(alpha)-formylated initiator methionine before it can be hydrolyzed.</text>
</comment>
<dbReference type="GO" id="GO:0004239">
    <property type="term" value="F:initiator methionyl aminopeptidase activity"/>
    <property type="evidence" value="ECO:0007669"/>
    <property type="project" value="UniProtKB-UniRule"/>
</dbReference>
<feature type="domain" description="Peptidase M24" evidence="8">
    <location>
        <begin position="14"/>
        <end position="243"/>
    </location>
</feature>
<dbReference type="RefSeq" id="WP_189398097.1">
    <property type="nucleotide sequence ID" value="NZ_BMXA01000001.1"/>
</dbReference>
<dbReference type="PROSITE" id="PS00680">
    <property type="entry name" value="MAP_1"/>
    <property type="match status" value="1"/>
</dbReference>
<evidence type="ECO:0000256" key="3">
    <source>
        <dbReference type="ARBA" id="ARBA00022670"/>
    </source>
</evidence>
<dbReference type="EC" id="3.4.11.18" evidence="6 7"/>
<keyword evidence="5 6" id="KW-0378">Hydrolase</keyword>
<evidence type="ECO:0000256" key="7">
    <source>
        <dbReference type="RuleBase" id="RU003653"/>
    </source>
</evidence>
<dbReference type="GO" id="GO:0070006">
    <property type="term" value="F:metalloaminopeptidase activity"/>
    <property type="evidence" value="ECO:0007669"/>
    <property type="project" value="UniProtKB-UniRule"/>
</dbReference>
<reference evidence="9" key="1">
    <citation type="journal article" date="2014" name="Int. J. Syst. Evol. Microbiol.">
        <title>Complete genome sequence of Corynebacterium casei LMG S-19264T (=DSM 44701T), isolated from a smear-ripened cheese.</title>
        <authorList>
            <consortium name="US DOE Joint Genome Institute (JGI-PGF)"/>
            <person name="Walter F."/>
            <person name="Albersmeier A."/>
            <person name="Kalinowski J."/>
            <person name="Ruckert C."/>
        </authorList>
    </citation>
    <scope>NUCLEOTIDE SEQUENCE</scope>
    <source>
        <strain evidence="9">KCTC 12711</strain>
    </source>
</reference>
<comment type="similarity">
    <text evidence="6">Belongs to the peptidase M24A family. Methionine aminopeptidase type 1 subfamily.</text>
</comment>
<dbReference type="GO" id="GO:0005829">
    <property type="term" value="C:cytosol"/>
    <property type="evidence" value="ECO:0007669"/>
    <property type="project" value="TreeGrafter"/>
</dbReference>
<dbReference type="PANTHER" id="PTHR43330:SF27">
    <property type="entry name" value="METHIONINE AMINOPEPTIDASE"/>
    <property type="match status" value="1"/>
</dbReference>
<evidence type="ECO:0000256" key="1">
    <source>
        <dbReference type="ARBA" id="ARBA00002521"/>
    </source>
</evidence>
<dbReference type="EMBL" id="BMXA01000001">
    <property type="protein sequence ID" value="GGZ96955.1"/>
    <property type="molecule type" value="Genomic_DNA"/>
</dbReference>
<dbReference type="InterPro" id="IPR036005">
    <property type="entry name" value="Creatinase/aminopeptidase-like"/>
</dbReference>
<organism evidence="9 10">
    <name type="scientific">Arenicella chitinivorans</name>
    <dbReference type="NCBI Taxonomy" id="1329800"/>
    <lineage>
        <taxon>Bacteria</taxon>
        <taxon>Pseudomonadati</taxon>
        <taxon>Pseudomonadota</taxon>
        <taxon>Gammaproteobacteria</taxon>
        <taxon>Arenicellales</taxon>
        <taxon>Arenicellaceae</taxon>
        <taxon>Arenicella</taxon>
    </lineage>
</organism>
<dbReference type="SUPFAM" id="SSF55920">
    <property type="entry name" value="Creatinase/aminopeptidase"/>
    <property type="match status" value="1"/>
</dbReference>
<feature type="binding site" evidence="6">
    <location>
        <position position="205"/>
    </location>
    <ligand>
        <name>a divalent metal cation</name>
        <dbReference type="ChEBI" id="CHEBI:60240"/>
        <label>2</label>
        <note>catalytic</note>
    </ligand>
</feature>
<dbReference type="InterPro" id="IPR002467">
    <property type="entry name" value="Pept_M24A_MAP1"/>
</dbReference>
<evidence type="ECO:0000313" key="10">
    <source>
        <dbReference type="Proteomes" id="UP000614811"/>
    </source>
</evidence>
<accession>A0A918VGF8</accession>
<evidence type="ECO:0000313" key="9">
    <source>
        <dbReference type="EMBL" id="GGZ96955.1"/>
    </source>
</evidence>
<keyword evidence="10" id="KW-1185">Reference proteome</keyword>
<keyword evidence="2 6" id="KW-0031">Aminopeptidase</keyword>
<dbReference type="AlphaFoldDB" id="A0A918VGF8"/>
<protein>
    <recommendedName>
        <fullName evidence="6 7">Methionine aminopeptidase</fullName>
        <shortName evidence="6">MAP</shortName>
        <shortName evidence="6">MetAP</shortName>
        <ecNumber evidence="6 7">3.4.11.18</ecNumber>
    </recommendedName>
    <alternativeName>
        <fullName evidence="6">Peptidase M</fullName>
    </alternativeName>
</protein>
<comment type="catalytic activity">
    <reaction evidence="6 7">
        <text>Release of N-terminal amino acids, preferentially methionine, from peptides and arylamides.</text>
        <dbReference type="EC" id="3.4.11.18"/>
    </reaction>
</comment>
<keyword evidence="4 6" id="KW-0479">Metal-binding</keyword>
<feature type="binding site" evidence="6">
    <location>
        <position position="236"/>
    </location>
    <ligand>
        <name>a divalent metal cation</name>
        <dbReference type="ChEBI" id="CHEBI:60240"/>
        <label>1</label>
    </ligand>
</feature>
<dbReference type="InterPro" id="IPR000994">
    <property type="entry name" value="Pept_M24"/>
</dbReference>
<dbReference type="NCBIfam" id="TIGR00500">
    <property type="entry name" value="met_pdase_I"/>
    <property type="match status" value="1"/>
</dbReference>
<reference evidence="9" key="2">
    <citation type="submission" date="2020-09" db="EMBL/GenBank/DDBJ databases">
        <authorList>
            <person name="Sun Q."/>
            <person name="Kim S."/>
        </authorList>
    </citation>
    <scope>NUCLEOTIDE SEQUENCE</scope>
    <source>
        <strain evidence="9">KCTC 12711</strain>
    </source>
</reference>
<feature type="binding site" evidence="6">
    <location>
        <position position="109"/>
    </location>
    <ligand>
        <name>a divalent metal cation</name>
        <dbReference type="ChEBI" id="CHEBI:60240"/>
        <label>1</label>
    </ligand>
</feature>
<comment type="subunit">
    <text evidence="6">Monomer.</text>
</comment>
<dbReference type="PRINTS" id="PR00599">
    <property type="entry name" value="MAPEPTIDASE"/>
</dbReference>
<name>A0A918VGF8_9GAMM</name>
<feature type="binding site" evidence="6">
    <location>
        <position position="80"/>
    </location>
    <ligand>
        <name>substrate</name>
    </ligand>
</feature>
<comment type="cofactor">
    <cofactor evidence="6">
        <name>Co(2+)</name>
        <dbReference type="ChEBI" id="CHEBI:48828"/>
    </cofactor>
    <cofactor evidence="6">
        <name>Zn(2+)</name>
        <dbReference type="ChEBI" id="CHEBI:29105"/>
    </cofactor>
    <cofactor evidence="6">
        <name>Mn(2+)</name>
        <dbReference type="ChEBI" id="CHEBI:29035"/>
    </cofactor>
    <cofactor evidence="6">
        <name>Fe(2+)</name>
        <dbReference type="ChEBI" id="CHEBI:29033"/>
    </cofactor>
    <text evidence="6">Binds 2 divalent metal cations per subunit. Has a high-affinity and a low affinity metal-binding site. The true nature of the physiological cofactor is under debate. The enzyme is active with cobalt, zinc, manganese or divalent iron ions. Most likely, methionine aminopeptidases function as mononuclear Fe(2+)-metalloproteases under physiological conditions, and the catalytically relevant metal-binding site has been assigned to the histidine-containing high-affinity site.</text>
</comment>
<dbReference type="HAMAP" id="MF_01974">
    <property type="entry name" value="MetAP_1"/>
    <property type="match status" value="1"/>
</dbReference>
<dbReference type="InterPro" id="IPR001714">
    <property type="entry name" value="Pept_M24_MAP"/>
</dbReference>
<feature type="binding site" evidence="6">
    <location>
        <position position="179"/>
    </location>
    <ligand>
        <name>substrate</name>
    </ligand>
</feature>
<sequence length="257" mass="27875">MNKVKIKSASQIDAMRRSGQMLADVFKAMEPIVKPGVSTMEVNDFVTGYICSELNARPASIGQYGYRYALNASINDVICHGIPSQNEVLGQADIVNFDITLEYGGYIADSSQTYIMPEASNAARSLVQNAYQAMVCGIRTVRPGSCLGDVGFAIQKHAEQAGYSVVREYCGHGIGRDMHEAPEVLHYGRPGTGLALKPGMTFTIEPMVNQGSARARTMSDGWTVRTVDGGLSAQWEHTILVTQSGFEVLTLREGEVI</sequence>
<dbReference type="CDD" id="cd01086">
    <property type="entry name" value="MetAP1"/>
    <property type="match status" value="1"/>
</dbReference>